<accession>A0A8J3X557</accession>
<dbReference type="EC" id="2.7.13.3" evidence="3"/>
<evidence type="ECO:0000256" key="8">
    <source>
        <dbReference type="ARBA" id="ARBA00022989"/>
    </source>
</evidence>
<dbReference type="GO" id="GO:0005886">
    <property type="term" value="C:plasma membrane"/>
    <property type="evidence" value="ECO:0007669"/>
    <property type="project" value="UniProtKB-SubCell"/>
</dbReference>
<evidence type="ECO:0000259" key="12">
    <source>
        <dbReference type="PROSITE" id="PS50885"/>
    </source>
</evidence>
<keyword evidence="10" id="KW-0472">Membrane</keyword>
<gene>
    <name evidence="13" type="ORF">Pmi06nite_16320</name>
</gene>
<keyword evidence="14" id="KW-1185">Reference proteome</keyword>
<keyword evidence="8" id="KW-1133">Transmembrane helix</keyword>
<dbReference type="InterPro" id="IPR004358">
    <property type="entry name" value="Sig_transdc_His_kin-like_C"/>
</dbReference>
<keyword evidence="4" id="KW-0597">Phosphoprotein</keyword>
<evidence type="ECO:0000259" key="11">
    <source>
        <dbReference type="PROSITE" id="PS50109"/>
    </source>
</evidence>
<evidence type="ECO:0000256" key="2">
    <source>
        <dbReference type="ARBA" id="ARBA00004236"/>
    </source>
</evidence>
<evidence type="ECO:0000256" key="6">
    <source>
        <dbReference type="ARBA" id="ARBA00022692"/>
    </source>
</evidence>
<comment type="catalytic activity">
    <reaction evidence="1">
        <text>ATP + protein L-histidine = ADP + protein N-phospho-L-histidine.</text>
        <dbReference type="EC" id="2.7.13.3"/>
    </reaction>
</comment>
<evidence type="ECO:0000256" key="4">
    <source>
        <dbReference type="ARBA" id="ARBA00022553"/>
    </source>
</evidence>
<dbReference type="SMART" id="SM00304">
    <property type="entry name" value="HAMP"/>
    <property type="match status" value="1"/>
</dbReference>
<evidence type="ECO:0000313" key="13">
    <source>
        <dbReference type="EMBL" id="GII28190.1"/>
    </source>
</evidence>
<feature type="domain" description="HAMP" evidence="12">
    <location>
        <begin position="211"/>
        <end position="264"/>
    </location>
</feature>
<protein>
    <recommendedName>
        <fullName evidence="3">histidine kinase</fullName>
        <ecNumber evidence="3">2.7.13.3</ecNumber>
    </recommendedName>
</protein>
<dbReference type="PANTHER" id="PTHR45436">
    <property type="entry name" value="SENSOR HISTIDINE KINASE YKOH"/>
    <property type="match status" value="1"/>
</dbReference>
<dbReference type="SUPFAM" id="SSF55874">
    <property type="entry name" value="ATPase domain of HSP90 chaperone/DNA topoisomerase II/histidine kinase"/>
    <property type="match status" value="1"/>
</dbReference>
<dbReference type="SMART" id="SM00388">
    <property type="entry name" value="HisKA"/>
    <property type="match status" value="1"/>
</dbReference>
<evidence type="ECO:0000256" key="1">
    <source>
        <dbReference type="ARBA" id="ARBA00000085"/>
    </source>
</evidence>
<evidence type="ECO:0000256" key="7">
    <source>
        <dbReference type="ARBA" id="ARBA00022777"/>
    </source>
</evidence>
<dbReference type="InterPro" id="IPR036890">
    <property type="entry name" value="HATPase_C_sf"/>
</dbReference>
<feature type="domain" description="Histidine kinase" evidence="11">
    <location>
        <begin position="279"/>
        <end position="486"/>
    </location>
</feature>
<dbReference type="InterPro" id="IPR036097">
    <property type="entry name" value="HisK_dim/P_sf"/>
</dbReference>
<dbReference type="Pfam" id="PF00512">
    <property type="entry name" value="HisKA"/>
    <property type="match status" value="1"/>
</dbReference>
<dbReference type="Proteomes" id="UP000650628">
    <property type="component" value="Unassembled WGS sequence"/>
</dbReference>
<organism evidence="13 14">
    <name type="scientific">Planotetraspora mira</name>
    <dbReference type="NCBI Taxonomy" id="58121"/>
    <lineage>
        <taxon>Bacteria</taxon>
        <taxon>Bacillati</taxon>
        <taxon>Actinomycetota</taxon>
        <taxon>Actinomycetes</taxon>
        <taxon>Streptosporangiales</taxon>
        <taxon>Streptosporangiaceae</taxon>
        <taxon>Planotetraspora</taxon>
    </lineage>
</organism>
<dbReference type="PANTHER" id="PTHR45436:SF5">
    <property type="entry name" value="SENSOR HISTIDINE KINASE TRCS"/>
    <property type="match status" value="1"/>
</dbReference>
<keyword evidence="6" id="KW-0812">Transmembrane</keyword>
<comment type="caution">
    <text evidence="13">The sequence shown here is derived from an EMBL/GenBank/DDBJ whole genome shotgun (WGS) entry which is preliminary data.</text>
</comment>
<keyword evidence="9" id="KW-0902">Two-component regulatory system</keyword>
<dbReference type="GO" id="GO:0000155">
    <property type="term" value="F:phosphorelay sensor kinase activity"/>
    <property type="evidence" value="ECO:0007669"/>
    <property type="project" value="InterPro"/>
</dbReference>
<dbReference type="Gene3D" id="1.10.287.130">
    <property type="match status" value="1"/>
</dbReference>
<dbReference type="InterPro" id="IPR005467">
    <property type="entry name" value="His_kinase_dom"/>
</dbReference>
<dbReference type="Gene3D" id="3.30.565.10">
    <property type="entry name" value="Histidine kinase-like ATPase, C-terminal domain"/>
    <property type="match status" value="1"/>
</dbReference>
<proteinExistence type="predicted"/>
<name>A0A8J3X557_9ACTN</name>
<evidence type="ECO:0000256" key="5">
    <source>
        <dbReference type="ARBA" id="ARBA00022679"/>
    </source>
</evidence>
<dbReference type="InterPro" id="IPR003660">
    <property type="entry name" value="HAMP_dom"/>
</dbReference>
<dbReference type="Gene3D" id="6.10.340.10">
    <property type="match status" value="1"/>
</dbReference>
<dbReference type="EMBL" id="BOOO01000008">
    <property type="protein sequence ID" value="GII28190.1"/>
    <property type="molecule type" value="Genomic_DNA"/>
</dbReference>
<evidence type="ECO:0000256" key="10">
    <source>
        <dbReference type="ARBA" id="ARBA00023136"/>
    </source>
</evidence>
<sequence length="487" mass="52299">MQFPLSGEMGYLRGGSVTAGRPGRAARVRRVLLYARPRSIRGRITALVTLLALALLVPTAVAEGAVGRQAIADAIWLEARQQADLTAAAVRAGTTTDPILPRVGGAPLIQVVAPDRHVIDASKDARGLPPLSSVWPSASDPERDVQTCASAQVGCVRLSALRVLPSANSPVVYAGRPVAALTSTEIFARLFGIQDAVLVLLAAWATWQVTGRTLKPVEVIRTDLAAINFNDLSGRVPEPPGDDEIARLARTVNGTLGRIENAKRSSDRILSRQRQFVADASHELRTPLAGLRTELEEAQMHPKETDLVALLDDAMGDVDRLEQIITDLLLLARVESTGEGERAHVNLSDLVQREVSERPGRPQVRLWAEPDVFVSAVQAQIVRALRNLLDNAQRHARNSVEVQVGRCGGFAELVVSDDGPGIPETDRERVFERFTRLDAARSRDHGGTGLGLAIARDVAHAHGGSLRAGESPGGGARFVFRIPLAES</sequence>
<dbReference type="Pfam" id="PF02518">
    <property type="entry name" value="HATPase_c"/>
    <property type="match status" value="1"/>
</dbReference>
<keyword evidence="5" id="KW-0808">Transferase</keyword>
<dbReference type="PRINTS" id="PR00344">
    <property type="entry name" value="BCTRLSENSOR"/>
</dbReference>
<dbReference type="PROSITE" id="PS50885">
    <property type="entry name" value="HAMP"/>
    <property type="match status" value="1"/>
</dbReference>
<dbReference type="InterPro" id="IPR003661">
    <property type="entry name" value="HisK_dim/P_dom"/>
</dbReference>
<dbReference type="AlphaFoldDB" id="A0A8J3X557"/>
<evidence type="ECO:0000256" key="9">
    <source>
        <dbReference type="ARBA" id="ARBA00023012"/>
    </source>
</evidence>
<evidence type="ECO:0000256" key="3">
    <source>
        <dbReference type="ARBA" id="ARBA00012438"/>
    </source>
</evidence>
<evidence type="ECO:0000313" key="14">
    <source>
        <dbReference type="Proteomes" id="UP000650628"/>
    </source>
</evidence>
<dbReference type="PROSITE" id="PS50109">
    <property type="entry name" value="HIS_KIN"/>
    <property type="match status" value="1"/>
</dbReference>
<dbReference type="InterPro" id="IPR050428">
    <property type="entry name" value="TCS_sensor_his_kinase"/>
</dbReference>
<dbReference type="SMART" id="SM00387">
    <property type="entry name" value="HATPase_c"/>
    <property type="match status" value="1"/>
</dbReference>
<comment type="subcellular location">
    <subcellularLocation>
        <location evidence="2">Cell membrane</location>
    </subcellularLocation>
</comment>
<keyword evidence="7 13" id="KW-0418">Kinase</keyword>
<dbReference type="SUPFAM" id="SSF47384">
    <property type="entry name" value="Homodimeric domain of signal transducing histidine kinase"/>
    <property type="match status" value="1"/>
</dbReference>
<reference evidence="13 14" key="1">
    <citation type="submission" date="2021-01" db="EMBL/GenBank/DDBJ databases">
        <title>Whole genome shotgun sequence of Planotetraspora mira NBRC 15435.</title>
        <authorList>
            <person name="Komaki H."/>
            <person name="Tamura T."/>
        </authorList>
    </citation>
    <scope>NUCLEOTIDE SEQUENCE [LARGE SCALE GENOMIC DNA]</scope>
    <source>
        <strain evidence="13 14">NBRC 15435</strain>
    </source>
</reference>
<dbReference type="InterPro" id="IPR003594">
    <property type="entry name" value="HATPase_dom"/>
</dbReference>
<dbReference type="CDD" id="cd00082">
    <property type="entry name" value="HisKA"/>
    <property type="match status" value="1"/>
</dbReference>